<evidence type="ECO:0000259" key="2">
    <source>
        <dbReference type="Pfam" id="PF00582"/>
    </source>
</evidence>
<sequence>MSLRTILVPLSGSDSFCDTAALTSALKVARRIGAHVVALHVKLDPRSAAAFVGEGMTSAMIESVIDMAEKDGETRKNAALSLFNEICQEQKIEITDNPVFGTPETVTAEFDVRIGNREDVLLSVGRLFDLIVMCKVSTDENTSNSLVLNAALRETGRPVLIVSETIGDDFGKRIAVAWNGSVESSRAITHALPFLKAAERVMLICAVDDLDEDINPDEARKYLALHGVAANSCKIHGTSGRTTAESLMTQAHKCDADLVVMGAYTRSQLRRLFLGAVTGEVLDKCDLPTLMSH</sequence>
<name>A0ABQ5U3Q1_9PROT</name>
<gene>
    <name evidence="3" type="ORF">GCM10007924_17600</name>
</gene>
<accession>A0ABQ5U3Q1</accession>
<reference evidence="3" key="2">
    <citation type="submission" date="2023-01" db="EMBL/GenBank/DDBJ databases">
        <title>Draft genome sequence of Sneathiella chinensis strain NBRC 103408.</title>
        <authorList>
            <person name="Sun Q."/>
            <person name="Mori K."/>
        </authorList>
    </citation>
    <scope>NUCLEOTIDE SEQUENCE</scope>
    <source>
        <strain evidence="3">NBRC 103408</strain>
    </source>
</reference>
<dbReference type="InterPro" id="IPR006015">
    <property type="entry name" value="Universal_stress_UspA"/>
</dbReference>
<dbReference type="Proteomes" id="UP001161409">
    <property type="component" value="Unassembled WGS sequence"/>
</dbReference>
<evidence type="ECO:0000313" key="4">
    <source>
        <dbReference type="Proteomes" id="UP001161409"/>
    </source>
</evidence>
<dbReference type="EMBL" id="BSNF01000006">
    <property type="protein sequence ID" value="GLQ06539.1"/>
    <property type="molecule type" value="Genomic_DNA"/>
</dbReference>
<dbReference type="PRINTS" id="PR01438">
    <property type="entry name" value="UNVRSLSTRESS"/>
</dbReference>
<comment type="caution">
    <text evidence="3">The sequence shown here is derived from an EMBL/GenBank/DDBJ whole genome shotgun (WGS) entry which is preliminary data.</text>
</comment>
<dbReference type="Gene3D" id="3.40.50.12370">
    <property type="match status" value="1"/>
</dbReference>
<keyword evidence="4" id="KW-1185">Reference proteome</keyword>
<dbReference type="PANTHER" id="PTHR46268:SF15">
    <property type="entry name" value="UNIVERSAL STRESS PROTEIN HP_0031"/>
    <property type="match status" value="1"/>
</dbReference>
<dbReference type="PANTHER" id="PTHR46268">
    <property type="entry name" value="STRESS RESPONSE PROTEIN NHAX"/>
    <property type="match status" value="1"/>
</dbReference>
<dbReference type="Pfam" id="PF00582">
    <property type="entry name" value="Usp"/>
    <property type="match status" value="1"/>
</dbReference>
<evidence type="ECO:0000313" key="3">
    <source>
        <dbReference type="EMBL" id="GLQ06539.1"/>
    </source>
</evidence>
<organism evidence="3 4">
    <name type="scientific">Sneathiella chinensis</name>
    <dbReference type="NCBI Taxonomy" id="349750"/>
    <lineage>
        <taxon>Bacteria</taxon>
        <taxon>Pseudomonadati</taxon>
        <taxon>Pseudomonadota</taxon>
        <taxon>Alphaproteobacteria</taxon>
        <taxon>Sneathiellales</taxon>
        <taxon>Sneathiellaceae</taxon>
        <taxon>Sneathiella</taxon>
    </lineage>
</organism>
<dbReference type="CDD" id="cd00293">
    <property type="entry name" value="USP-like"/>
    <property type="match status" value="1"/>
</dbReference>
<dbReference type="RefSeq" id="WP_169560671.1">
    <property type="nucleotide sequence ID" value="NZ_BSNF01000006.1"/>
</dbReference>
<protein>
    <submittedName>
        <fullName evidence="3">Universal stress protein UspA</fullName>
    </submittedName>
</protein>
<dbReference type="SUPFAM" id="SSF52402">
    <property type="entry name" value="Adenine nucleotide alpha hydrolases-like"/>
    <property type="match status" value="2"/>
</dbReference>
<evidence type="ECO:0000256" key="1">
    <source>
        <dbReference type="ARBA" id="ARBA00008791"/>
    </source>
</evidence>
<proteinExistence type="inferred from homology"/>
<dbReference type="InterPro" id="IPR006016">
    <property type="entry name" value="UspA"/>
</dbReference>
<feature type="domain" description="UspA" evidence="2">
    <location>
        <begin position="172"/>
        <end position="291"/>
    </location>
</feature>
<reference evidence="3" key="1">
    <citation type="journal article" date="2014" name="Int. J. Syst. Evol. Microbiol.">
        <title>Complete genome of a new Firmicutes species belonging to the dominant human colonic microbiota ('Ruminococcus bicirculans') reveals two chromosomes and a selective capacity to utilize plant glucans.</title>
        <authorList>
            <consortium name="NISC Comparative Sequencing Program"/>
            <person name="Wegmann U."/>
            <person name="Louis P."/>
            <person name="Goesmann A."/>
            <person name="Henrissat B."/>
            <person name="Duncan S.H."/>
            <person name="Flint H.J."/>
        </authorList>
    </citation>
    <scope>NUCLEOTIDE SEQUENCE</scope>
    <source>
        <strain evidence="3">NBRC 103408</strain>
    </source>
</reference>
<comment type="similarity">
    <text evidence="1">Belongs to the universal stress protein A family.</text>
</comment>